<evidence type="ECO:0000256" key="6">
    <source>
        <dbReference type="ARBA" id="ARBA00022801"/>
    </source>
</evidence>
<dbReference type="HAMAP" id="MF_00139">
    <property type="entry name" value="PurH"/>
    <property type="match status" value="1"/>
</dbReference>
<dbReference type="PATRIC" id="fig|85874.4.peg.1325"/>
<evidence type="ECO:0000256" key="8">
    <source>
        <dbReference type="ARBA" id="ARBA00050488"/>
    </source>
</evidence>
<organism evidence="12 13">
    <name type="scientific">Thermacetogenium phaeum</name>
    <dbReference type="NCBI Taxonomy" id="85874"/>
    <lineage>
        <taxon>Bacteria</taxon>
        <taxon>Bacillati</taxon>
        <taxon>Bacillota</taxon>
        <taxon>Clostridia</taxon>
        <taxon>Thermoanaerobacterales</taxon>
        <taxon>Thermoanaerobacteraceae</taxon>
        <taxon>Thermacetogenium</taxon>
    </lineage>
</organism>
<keyword evidence="7 10" id="KW-0511">Multifunctional enzyme</keyword>
<comment type="domain">
    <text evidence="10">The IMP cyclohydrolase activity resides in the N-terminal region.</text>
</comment>
<name>A0A101FET2_9THEO</name>
<keyword evidence="4 10" id="KW-0808">Transferase</keyword>
<dbReference type="FunFam" id="3.40.50.1380:FF:000001">
    <property type="entry name" value="Bifunctional purine biosynthesis protein PurH"/>
    <property type="match status" value="1"/>
</dbReference>
<dbReference type="NCBIfam" id="NF002049">
    <property type="entry name" value="PRK00881.1"/>
    <property type="match status" value="1"/>
</dbReference>
<dbReference type="EMBL" id="LGFO01000293">
    <property type="protein sequence ID" value="KUK35686.1"/>
    <property type="molecule type" value="Genomic_DNA"/>
</dbReference>
<dbReference type="Gene3D" id="3.40.140.20">
    <property type="match status" value="2"/>
</dbReference>
<dbReference type="Gene3D" id="3.40.50.1380">
    <property type="entry name" value="Methylglyoxal synthase-like domain"/>
    <property type="match status" value="1"/>
</dbReference>
<comment type="catalytic activity">
    <reaction evidence="8 10">
        <text>(6R)-10-formyltetrahydrofolate + 5-amino-1-(5-phospho-beta-D-ribosyl)imidazole-4-carboxamide = 5-formamido-1-(5-phospho-D-ribosyl)imidazole-4-carboxamide + (6S)-5,6,7,8-tetrahydrofolate</text>
        <dbReference type="Rhea" id="RHEA:22192"/>
        <dbReference type="ChEBI" id="CHEBI:57453"/>
        <dbReference type="ChEBI" id="CHEBI:58467"/>
        <dbReference type="ChEBI" id="CHEBI:58475"/>
        <dbReference type="ChEBI" id="CHEBI:195366"/>
        <dbReference type="EC" id="2.1.2.3"/>
    </reaction>
</comment>
<dbReference type="InterPro" id="IPR024051">
    <property type="entry name" value="AICAR_Tfase_dup_dom_sf"/>
</dbReference>
<gene>
    <name evidence="10" type="primary">purH</name>
    <name evidence="12" type="ORF">XD66_1607</name>
</gene>
<dbReference type="InterPro" id="IPR036914">
    <property type="entry name" value="MGS-like_dom_sf"/>
</dbReference>
<dbReference type="PROSITE" id="PS51855">
    <property type="entry name" value="MGS"/>
    <property type="match status" value="1"/>
</dbReference>
<dbReference type="FunFam" id="3.40.140.20:FF:000001">
    <property type="entry name" value="Bifunctional purine biosynthesis protein PurH"/>
    <property type="match status" value="1"/>
</dbReference>
<dbReference type="GO" id="GO:0006189">
    <property type="term" value="P:'de novo' IMP biosynthetic process"/>
    <property type="evidence" value="ECO:0007669"/>
    <property type="project" value="UniProtKB-UniRule"/>
</dbReference>
<evidence type="ECO:0000256" key="10">
    <source>
        <dbReference type="HAMAP-Rule" id="MF_00139"/>
    </source>
</evidence>
<sequence>MSDQTPSTIEGKKRAIISVSDKQGIAEFARALVDLGYHLISTGGTAAFLEEAGVSVERVEDVTGFPEILGGRVKTLHPKVHAGILARDLPEDRRQLEELDIQPISLVVVNLYPFEETVARTGVTVREALEKIDIGGPTMVRAAAKNFQRVAVVVNPNRYQQIIQELKEKGEISLATRLMLAQEAFWHTARYDAAIAGYLTGIKTPESLDISPEKEKYPSRLMIPLVKVADLRYGENPHQGAAFYREDTMPPYGVAGARQFHGKELSFNNILDLNAALNVVAEFEVPAAVVIKHSSPSGVACAATLAESYRRAYEANAVAAYGGVVGLNKTVDRDTAAALTETFLEAVIAPAYTEEALAVLKTKKNLRVLCAGEFADLYRGMDVKRVSGGYLLQDPDAITDINSLPRMGRVVTKRHPDEKEWEDLIFSWIVVRHVFSNGIVLARDRQTVGIGGGQVSRVAAARIALTQAGEKARGAVLASDGFMPFPDTLEYAAKSGVTAVIQPGGSIRDEEVIAAADAAGMAMVFTGRRHFKH</sequence>
<evidence type="ECO:0000256" key="2">
    <source>
        <dbReference type="ARBA" id="ARBA00004954"/>
    </source>
</evidence>
<evidence type="ECO:0000256" key="5">
    <source>
        <dbReference type="ARBA" id="ARBA00022755"/>
    </source>
</evidence>
<dbReference type="GO" id="GO:0005829">
    <property type="term" value="C:cytosol"/>
    <property type="evidence" value="ECO:0007669"/>
    <property type="project" value="TreeGrafter"/>
</dbReference>
<dbReference type="SUPFAM" id="SSF52335">
    <property type="entry name" value="Methylglyoxal synthase-like"/>
    <property type="match status" value="1"/>
</dbReference>
<dbReference type="NCBIfam" id="TIGR00355">
    <property type="entry name" value="purH"/>
    <property type="match status" value="1"/>
</dbReference>
<evidence type="ECO:0000256" key="1">
    <source>
        <dbReference type="ARBA" id="ARBA00004844"/>
    </source>
</evidence>
<keyword evidence="6 10" id="KW-0378">Hydrolase</keyword>
<dbReference type="EC" id="3.5.4.10" evidence="10"/>
<dbReference type="PANTHER" id="PTHR11692:SF0">
    <property type="entry name" value="BIFUNCTIONAL PURINE BIOSYNTHESIS PROTEIN ATIC"/>
    <property type="match status" value="1"/>
</dbReference>
<accession>A0A101FET2</accession>
<comment type="catalytic activity">
    <reaction evidence="9 10">
        <text>IMP + H2O = 5-formamido-1-(5-phospho-D-ribosyl)imidazole-4-carboxamide</text>
        <dbReference type="Rhea" id="RHEA:18445"/>
        <dbReference type="ChEBI" id="CHEBI:15377"/>
        <dbReference type="ChEBI" id="CHEBI:58053"/>
        <dbReference type="ChEBI" id="CHEBI:58467"/>
        <dbReference type="EC" id="3.5.4.10"/>
    </reaction>
</comment>
<dbReference type="InterPro" id="IPR011607">
    <property type="entry name" value="MGS-like_dom"/>
</dbReference>
<dbReference type="InterPro" id="IPR002695">
    <property type="entry name" value="PurH-like"/>
</dbReference>
<evidence type="ECO:0000256" key="9">
    <source>
        <dbReference type="ARBA" id="ARBA00050687"/>
    </source>
</evidence>
<dbReference type="Proteomes" id="UP000053326">
    <property type="component" value="Unassembled WGS sequence"/>
</dbReference>
<evidence type="ECO:0000256" key="4">
    <source>
        <dbReference type="ARBA" id="ARBA00022679"/>
    </source>
</evidence>
<dbReference type="Pfam" id="PF01808">
    <property type="entry name" value="AICARFT_IMPCHas"/>
    <property type="match status" value="1"/>
</dbReference>
<comment type="pathway">
    <text evidence="2 10">Purine metabolism; IMP biosynthesis via de novo pathway; 5-formamido-1-(5-phospho-D-ribosyl)imidazole-4-carboxamide from 5-amino-1-(5-phospho-D-ribosyl)imidazole-4-carboxamide (10-formyl THF route): step 1/1.</text>
</comment>
<dbReference type="PANTHER" id="PTHR11692">
    <property type="entry name" value="BIFUNCTIONAL PURINE BIOSYNTHESIS PROTEIN PURH"/>
    <property type="match status" value="1"/>
</dbReference>
<feature type="domain" description="MGS-like" evidence="11">
    <location>
        <begin position="7"/>
        <end position="154"/>
    </location>
</feature>
<comment type="similarity">
    <text evidence="3 10">Belongs to the PurH family.</text>
</comment>
<dbReference type="InterPro" id="IPR016193">
    <property type="entry name" value="Cytidine_deaminase-like"/>
</dbReference>
<dbReference type="AlphaFoldDB" id="A0A101FET2"/>
<dbReference type="SUPFAM" id="SSF53927">
    <property type="entry name" value="Cytidine deaminase-like"/>
    <property type="match status" value="1"/>
</dbReference>
<dbReference type="SMART" id="SM00798">
    <property type="entry name" value="AICARFT_IMPCHas"/>
    <property type="match status" value="1"/>
</dbReference>
<proteinExistence type="inferred from homology"/>
<dbReference type="GO" id="GO:0003937">
    <property type="term" value="F:IMP cyclohydrolase activity"/>
    <property type="evidence" value="ECO:0007669"/>
    <property type="project" value="UniProtKB-UniRule"/>
</dbReference>
<dbReference type="UniPathway" id="UPA00074">
    <property type="reaction ID" value="UER00133"/>
</dbReference>
<dbReference type="PIRSF" id="PIRSF000414">
    <property type="entry name" value="AICARFT_IMPCHas"/>
    <property type="match status" value="1"/>
</dbReference>
<evidence type="ECO:0000256" key="7">
    <source>
        <dbReference type="ARBA" id="ARBA00023268"/>
    </source>
</evidence>
<comment type="pathway">
    <text evidence="1 10">Purine metabolism; IMP biosynthesis via de novo pathway; IMP from 5-formamido-1-(5-phospho-D-ribosyl)imidazole-4-carboxamide: step 1/1.</text>
</comment>
<dbReference type="EC" id="2.1.2.3" evidence="10"/>
<dbReference type="SMART" id="SM00851">
    <property type="entry name" value="MGS"/>
    <property type="match status" value="1"/>
</dbReference>
<dbReference type="CDD" id="cd01421">
    <property type="entry name" value="IMPCH"/>
    <property type="match status" value="1"/>
</dbReference>
<evidence type="ECO:0000313" key="13">
    <source>
        <dbReference type="Proteomes" id="UP000053326"/>
    </source>
</evidence>
<reference evidence="13" key="1">
    <citation type="journal article" date="2015" name="MBio">
        <title>Genome-Resolved Metagenomic Analysis Reveals Roles for Candidate Phyla and Other Microbial Community Members in Biogeochemical Transformations in Oil Reservoirs.</title>
        <authorList>
            <person name="Hu P."/>
            <person name="Tom L."/>
            <person name="Singh A."/>
            <person name="Thomas B.C."/>
            <person name="Baker B.J."/>
            <person name="Piceno Y.M."/>
            <person name="Andersen G.L."/>
            <person name="Banfield J.F."/>
        </authorList>
    </citation>
    <scope>NUCLEOTIDE SEQUENCE [LARGE SCALE GENOMIC DNA]</scope>
</reference>
<evidence type="ECO:0000256" key="3">
    <source>
        <dbReference type="ARBA" id="ARBA00007667"/>
    </source>
</evidence>
<dbReference type="Pfam" id="PF02142">
    <property type="entry name" value="MGS"/>
    <property type="match status" value="1"/>
</dbReference>
<comment type="caution">
    <text evidence="12">The sequence shown here is derived from an EMBL/GenBank/DDBJ whole genome shotgun (WGS) entry which is preliminary data.</text>
</comment>
<evidence type="ECO:0000313" key="12">
    <source>
        <dbReference type="EMBL" id="KUK35686.1"/>
    </source>
</evidence>
<keyword evidence="5 10" id="KW-0658">Purine biosynthesis</keyword>
<protein>
    <recommendedName>
        <fullName evidence="10">Bifunctional purine biosynthesis protein PurH</fullName>
    </recommendedName>
    <domain>
        <recommendedName>
            <fullName evidence="10">Phosphoribosylaminoimidazolecarboxamide formyltransferase</fullName>
            <ecNumber evidence="10">2.1.2.3</ecNumber>
        </recommendedName>
        <alternativeName>
            <fullName evidence="10">AICAR transformylase</fullName>
        </alternativeName>
    </domain>
    <domain>
        <recommendedName>
            <fullName evidence="10">IMP cyclohydrolase</fullName>
            <ecNumber evidence="10">3.5.4.10</ecNumber>
        </recommendedName>
        <alternativeName>
            <fullName evidence="10">ATIC</fullName>
        </alternativeName>
        <alternativeName>
            <fullName evidence="10">IMP synthase</fullName>
        </alternativeName>
        <alternativeName>
            <fullName evidence="10">Inosinicase</fullName>
        </alternativeName>
    </domain>
</protein>
<evidence type="ECO:0000259" key="11">
    <source>
        <dbReference type="PROSITE" id="PS51855"/>
    </source>
</evidence>
<dbReference type="GO" id="GO:0004643">
    <property type="term" value="F:phosphoribosylaminoimidazolecarboxamide formyltransferase activity"/>
    <property type="evidence" value="ECO:0007669"/>
    <property type="project" value="UniProtKB-UniRule"/>
</dbReference>